<evidence type="ECO:0008006" key="4">
    <source>
        <dbReference type="Google" id="ProtNLM"/>
    </source>
</evidence>
<gene>
    <name evidence="2" type="ORF">HGA08_27100</name>
</gene>
<keyword evidence="3" id="KW-1185">Reference proteome</keyword>
<evidence type="ECO:0000313" key="2">
    <source>
        <dbReference type="EMBL" id="NKY53868.1"/>
    </source>
</evidence>
<dbReference type="Proteomes" id="UP000565711">
    <property type="component" value="Unassembled WGS sequence"/>
</dbReference>
<comment type="caution">
    <text evidence="2">The sequence shown here is derived from an EMBL/GenBank/DDBJ whole genome shotgun (WGS) entry which is preliminary data.</text>
</comment>
<protein>
    <recommendedName>
        <fullName evidence="4">Acid stress chaperone HdeA</fullName>
    </recommendedName>
</protein>
<feature type="chain" id="PRO_5038970048" description="Acid stress chaperone HdeA" evidence="1">
    <location>
        <begin position="18"/>
        <end position="106"/>
    </location>
</feature>
<feature type="signal peptide" evidence="1">
    <location>
        <begin position="1"/>
        <end position="17"/>
    </location>
</feature>
<sequence>MRTAPALFGIVAVAALGAGLLTGCSDVQQALNKGGDTPCSEYVQQDADTQRMTVTKFVKEQSGDDHEPAGTAVDASMAAVGFLCANQRNAETPIKKADLPGMFFNR</sequence>
<accession>A0A846Y9F4</accession>
<evidence type="ECO:0000313" key="3">
    <source>
        <dbReference type="Proteomes" id="UP000565711"/>
    </source>
</evidence>
<dbReference type="PROSITE" id="PS51257">
    <property type="entry name" value="PROKAR_LIPOPROTEIN"/>
    <property type="match status" value="1"/>
</dbReference>
<proteinExistence type="predicted"/>
<name>A0A846Y9F4_9NOCA</name>
<evidence type="ECO:0000256" key="1">
    <source>
        <dbReference type="SAM" id="SignalP"/>
    </source>
</evidence>
<organism evidence="2 3">
    <name type="scientific">Nocardia vermiculata</name>
    <dbReference type="NCBI Taxonomy" id="257274"/>
    <lineage>
        <taxon>Bacteria</taxon>
        <taxon>Bacillati</taxon>
        <taxon>Actinomycetota</taxon>
        <taxon>Actinomycetes</taxon>
        <taxon>Mycobacteriales</taxon>
        <taxon>Nocardiaceae</taxon>
        <taxon>Nocardia</taxon>
    </lineage>
</organism>
<keyword evidence="1" id="KW-0732">Signal</keyword>
<dbReference type="AlphaFoldDB" id="A0A846Y9F4"/>
<reference evidence="2 3" key="1">
    <citation type="submission" date="2020-04" db="EMBL/GenBank/DDBJ databases">
        <title>MicrobeNet Type strains.</title>
        <authorList>
            <person name="Nicholson A.C."/>
        </authorList>
    </citation>
    <scope>NUCLEOTIDE SEQUENCE [LARGE SCALE GENOMIC DNA]</scope>
    <source>
        <strain evidence="2 3">JCM 12354</strain>
    </source>
</reference>
<dbReference type="EMBL" id="JAAXOP010000021">
    <property type="protein sequence ID" value="NKY53868.1"/>
    <property type="molecule type" value="Genomic_DNA"/>
</dbReference>